<dbReference type="InterPro" id="IPR036188">
    <property type="entry name" value="FAD/NAD-bd_sf"/>
</dbReference>
<evidence type="ECO:0000313" key="2">
    <source>
        <dbReference type="EMBL" id="TMR23463.1"/>
    </source>
</evidence>
<dbReference type="Pfam" id="PF01494">
    <property type="entry name" value="FAD_binding_3"/>
    <property type="match status" value="1"/>
</dbReference>
<dbReference type="AlphaFoldDB" id="A0A5S4FS50"/>
<dbReference type="PANTHER" id="PTHR46865">
    <property type="entry name" value="OXIDOREDUCTASE-RELATED"/>
    <property type="match status" value="1"/>
</dbReference>
<keyword evidence="2" id="KW-0560">Oxidoreductase</keyword>
<dbReference type="InterPro" id="IPR051704">
    <property type="entry name" value="FAD_aromatic-hydroxylase"/>
</dbReference>
<reference evidence="2 3" key="1">
    <citation type="submission" date="2019-05" db="EMBL/GenBank/DDBJ databases">
        <title>Draft genome sequence of Nonomuraea turkmeniaca DSM 43926.</title>
        <authorList>
            <person name="Saricaoglu S."/>
            <person name="Isik K."/>
        </authorList>
    </citation>
    <scope>NUCLEOTIDE SEQUENCE [LARGE SCALE GENOMIC DNA]</scope>
    <source>
        <strain evidence="2 3">DSM 43926</strain>
    </source>
</reference>
<feature type="domain" description="FAD-binding" evidence="1">
    <location>
        <begin position="8"/>
        <end position="321"/>
    </location>
</feature>
<sequence length="396" mass="42495">MNIKGNPRVLISGAGIAGTTLAYWLARHGFRPTIVERAAGLRSSGNPVDVRGPAVEVAERMGVMPRLRQAGTQVTAMSFVNGSGRQVGRVNMRAMQQASGSREVEVTRTDLAAILYEASQDSAEILFGDTMTALSQDRDGVDVTFDKAAPRRFELVVGADGLHSATRRLAFGPEPRFVRHMGLYVATMSLDGSAGNEHDVVLHNAPGRLASIHPVHGRALAAFIFRHPAVEGFDHRDLAQHKRILTDAYAGDGWRVPELLLQVRAAEDLWFDSVSQVRLGSWANGRIALLGDAASSVSLFGDGSTLAMAGAYTLAEELAATPDDPHSAFARYEDKHRVLVDPRQGNVATAAALMVPATRAGIITRNLATRLWPAAAAASWLRNRITPSRSLTPAAT</sequence>
<evidence type="ECO:0000313" key="3">
    <source>
        <dbReference type="Proteomes" id="UP000309128"/>
    </source>
</evidence>
<dbReference type="PANTHER" id="PTHR46865:SF2">
    <property type="entry name" value="MONOOXYGENASE"/>
    <property type="match status" value="1"/>
</dbReference>
<proteinExistence type="predicted"/>
<dbReference type="Proteomes" id="UP000309128">
    <property type="component" value="Unassembled WGS sequence"/>
</dbReference>
<dbReference type="Gene3D" id="3.50.50.60">
    <property type="entry name" value="FAD/NAD(P)-binding domain"/>
    <property type="match status" value="1"/>
</dbReference>
<dbReference type="Gene3D" id="3.30.9.10">
    <property type="entry name" value="D-Amino Acid Oxidase, subunit A, domain 2"/>
    <property type="match status" value="1"/>
</dbReference>
<dbReference type="EMBL" id="VCKY01000019">
    <property type="protein sequence ID" value="TMR23463.1"/>
    <property type="molecule type" value="Genomic_DNA"/>
</dbReference>
<gene>
    <name evidence="2" type="ORF">ETD86_08220</name>
</gene>
<keyword evidence="2" id="KW-0503">Monooxygenase</keyword>
<dbReference type="GO" id="GO:0071949">
    <property type="term" value="F:FAD binding"/>
    <property type="evidence" value="ECO:0007669"/>
    <property type="project" value="InterPro"/>
</dbReference>
<dbReference type="OrthoDB" id="3356051at2"/>
<keyword evidence="3" id="KW-1185">Reference proteome</keyword>
<evidence type="ECO:0000259" key="1">
    <source>
        <dbReference type="Pfam" id="PF01494"/>
    </source>
</evidence>
<dbReference type="PRINTS" id="PR00420">
    <property type="entry name" value="RNGMNOXGNASE"/>
</dbReference>
<organism evidence="2 3">
    <name type="scientific">Nonomuraea turkmeniaca</name>
    <dbReference type="NCBI Taxonomy" id="103838"/>
    <lineage>
        <taxon>Bacteria</taxon>
        <taxon>Bacillati</taxon>
        <taxon>Actinomycetota</taxon>
        <taxon>Actinomycetes</taxon>
        <taxon>Streptosporangiales</taxon>
        <taxon>Streptosporangiaceae</taxon>
        <taxon>Nonomuraea</taxon>
    </lineage>
</organism>
<protein>
    <submittedName>
        <fullName evidence="2">Monooxygenase</fullName>
    </submittedName>
</protein>
<accession>A0A5S4FS50</accession>
<comment type="caution">
    <text evidence="2">The sequence shown here is derived from an EMBL/GenBank/DDBJ whole genome shotgun (WGS) entry which is preliminary data.</text>
</comment>
<dbReference type="GO" id="GO:0004497">
    <property type="term" value="F:monooxygenase activity"/>
    <property type="evidence" value="ECO:0007669"/>
    <property type="project" value="UniProtKB-KW"/>
</dbReference>
<dbReference type="SUPFAM" id="SSF51905">
    <property type="entry name" value="FAD/NAD(P)-binding domain"/>
    <property type="match status" value="1"/>
</dbReference>
<name>A0A5S4FS50_9ACTN</name>
<dbReference type="InterPro" id="IPR002938">
    <property type="entry name" value="FAD-bd"/>
</dbReference>